<dbReference type="EMBL" id="AM420293">
    <property type="protein sequence ID" value="CAM02991.1"/>
    <property type="molecule type" value="Genomic_DNA"/>
</dbReference>
<gene>
    <name evidence="2" type="ordered locus">SACE_3719</name>
</gene>
<reference evidence="2 3" key="1">
    <citation type="journal article" date="2007" name="Nat. Biotechnol.">
        <title>Complete genome sequence of the erythromycin-producing bacterium Saccharopolyspora erythraea NRRL23338.</title>
        <authorList>
            <person name="Oliynyk M."/>
            <person name="Samborskyy M."/>
            <person name="Lester J.B."/>
            <person name="Mironenko T."/>
            <person name="Scott N."/>
            <person name="Dickens S."/>
            <person name="Haydock S.F."/>
            <person name="Leadlay P.F."/>
        </authorList>
    </citation>
    <scope>NUCLEOTIDE SEQUENCE [LARGE SCALE GENOMIC DNA]</scope>
    <source>
        <strain evidence="3">ATCC 11635 / DSM 40517 / JCM 4748 / NBRC 13426 / NCIMB 8594 / NRRL 2338</strain>
    </source>
</reference>
<feature type="compositionally biased region" description="Basic and acidic residues" evidence="1">
    <location>
        <begin position="20"/>
        <end position="30"/>
    </location>
</feature>
<evidence type="ECO:0000256" key="1">
    <source>
        <dbReference type="SAM" id="MobiDB-lite"/>
    </source>
</evidence>
<dbReference type="HOGENOM" id="CLU_3405267_0_0_11"/>
<protein>
    <submittedName>
        <fullName evidence="2">Uncharacterized protein</fullName>
    </submittedName>
</protein>
<name>A4FG16_SACEN</name>
<evidence type="ECO:0000313" key="3">
    <source>
        <dbReference type="Proteomes" id="UP000006728"/>
    </source>
</evidence>
<feature type="region of interest" description="Disordered" evidence="1">
    <location>
        <begin position="1"/>
        <end position="30"/>
    </location>
</feature>
<feature type="compositionally biased region" description="Polar residues" evidence="1">
    <location>
        <begin position="1"/>
        <end position="10"/>
    </location>
</feature>
<dbReference type="AlphaFoldDB" id="A4FG16"/>
<organism evidence="2 3">
    <name type="scientific">Saccharopolyspora erythraea (strain ATCC 11635 / DSM 40517 / JCM 4748 / NBRC 13426 / NCIMB 8594 / NRRL 2338)</name>
    <dbReference type="NCBI Taxonomy" id="405948"/>
    <lineage>
        <taxon>Bacteria</taxon>
        <taxon>Bacillati</taxon>
        <taxon>Actinomycetota</taxon>
        <taxon>Actinomycetes</taxon>
        <taxon>Pseudonocardiales</taxon>
        <taxon>Pseudonocardiaceae</taxon>
        <taxon>Saccharopolyspora</taxon>
    </lineage>
</organism>
<proteinExistence type="predicted"/>
<keyword evidence="3" id="KW-1185">Reference proteome</keyword>
<dbReference type="KEGG" id="sen:SACE_3719"/>
<sequence>MLTDWASASTEVARFVADNEPAHPRHQAAD</sequence>
<accession>A4FG16</accession>
<dbReference type="Proteomes" id="UP000006728">
    <property type="component" value="Chromosome"/>
</dbReference>
<evidence type="ECO:0000313" key="2">
    <source>
        <dbReference type="EMBL" id="CAM02991.1"/>
    </source>
</evidence>